<evidence type="ECO:0000313" key="2">
    <source>
        <dbReference type="EMBL" id="KRM68241.1"/>
    </source>
</evidence>
<organism evidence="2 3">
    <name type="scientific">Apilactobacillus ozensis DSM 23829 = JCM 17196</name>
    <dbReference type="NCBI Taxonomy" id="1423781"/>
    <lineage>
        <taxon>Bacteria</taxon>
        <taxon>Bacillati</taxon>
        <taxon>Bacillota</taxon>
        <taxon>Bacilli</taxon>
        <taxon>Lactobacillales</taxon>
        <taxon>Lactobacillaceae</taxon>
        <taxon>Apilactobacillus</taxon>
    </lineage>
</organism>
<keyword evidence="3" id="KW-1185">Reference proteome</keyword>
<dbReference type="RefSeq" id="WP_054657541.1">
    <property type="nucleotide sequence ID" value="NZ_AYYQ01000029.1"/>
</dbReference>
<feature type="transmembrane region" description="Helical" evidence="1">
    <location>
        <begin position="7"/>
        <end position="26"/>
    </location>
</feature>
<dbReference type="EMBL" id="AYYQ01000029">
    <property type="protein sequence ID" value="KRM68241.1"/>
    <property type="molecule type" value="Genomic_DNA"/>
</dbReference>
<keyword evidence="1" id="KW-0472">Membrane</keyword>
<protein>
    <submittedName>
        <fullName evidence="2">Uncharacterized protein</fullName>
    </submittedName>
</protein>
<sequence>MKYRYKILIQIAVLFFPFWLIIDGFIGLLVGNPFHPDVAIILGLLMTGIICLFNIVAFIIKLNSIGWHNIHFYHKFFFFFYVLLAVPSFIAWAPFL</sequence>
<proteinExistence type="predicted"/>
<name>A0A0R2AM38_9LACO</name>
<dbReference type="Proteomes" id="UP000052012">
    <property type="component" value="Unassembled WGS sequence"/>
</dbReference>
<gene>
    <name evidence="2" type="ORF">FD06_GL001262</name>
</gene>
<reference evidence="2 3" key="1">
    <citation type="journal article" date="2015" name="Genome Announc.">
        <title>Expanding the biotechnology potential of lactobacilli through comparative genomics of 213 strains and associated genera.</title>
        <authorList>
            <person name="Sun Z."/>
            <person name="Harris H.M."/>
            <person name="McCann A."/>
            <person name="Guo C."/>
            <person name="Argimon S."/>
            <person name="Zhang W."/>
            <person name="Yang X."/>
            <person name="Jeffery I.B."/>
            <person name="Cooney J.C."/>
            <person name="Kagawa T.F."/>
            <person name="Liu W."/>
            <person name="Song Y."/>
            <person name="Salvetti E."/>
            <person name="Wrobel A."/>
            <person name="Rasinkangas P."/>
            <person name="Parkhill J."/>
            <person name="Rea M.C."/>
            <person name="O'Sullivan O."/>
            <person name="Ritari J."/>
            <person name="Douillard F.P."/>
            <person name="Paul Ross R."/>
            <person name="Yang R."/>
            <person name="Briner A.E."/>
            <person name="Felis G.E."/>
            <person name="de Vos W.M."/>
            <person name="Barrangou R."/>
            <person name="Klaenhammer T.R."/>
            <person name="Caufield P.W."/>
            <person name="Cui Y."/>
            <person name="Zhang H."/>
            <person name="O'Toole P.W."/>
        </authorList>
    </citation>
    <scope>NUCLEOTIDE SEQUENCE [LARGE SCALE GENOMIC DNA]</scope>
    <source>
        <strain evidence="2 3">DSM 23829</strain>
    </source>
</reference>
<evidence type="ECO:0000256" key="1">
    <source>
        <dbReference type="SAM" id="Phobius"/>
    </source>
</evidence>
<keyword evidence="1" id="KW-0812">Transmembrane</keyword>
<comment type="caution">
    <text evidence="2">The sequence shown here is derived from an EMBL/GenBank/DDBJ whole genome shotgun (WGS) entry which is preliminary data.</text>
</comment>
<keyword evidence="1" id="KW-1133">Transmembrane helix</keyword>
<feature type="transmembrane region" description="Helical" evidence="1">
    <location>
        <begin position="72"/>
        <end position="95"/>
    </location>
</feature>
<feature type="transmembrane region" description="Helical" evidence="1">
    <location>
        <begin position="38"/>
        <end position="60"/>
    </location>
</feature>
<evidence type="ECO:0000313" key="3">
    <source>
        <dbReference type="Proteomes" id="UP000052012"/>
    </source>
</evidence>
<dbReference type="STRING" id="1423781.FD06_GL001262"/>
<dbReference type="PATRIC" id="fig|1423781.4.peg.1307"/>
<accession>A0A0R2AM38</accession>
<dbReference type="AlphaFoldDB" id="A0A0R2AM38"/>